<reference evidence="3 4" key="1">
    <citation type="submission" date="2018-08" db="EMBL/GenBank/DDBJ databases">
        <title>A genome reference for cultivated species of the human gut microbiota.</title>
        <authorList>
            <person name="Zou Y."/>
            <person name="Xue W."/>
            <person name="Luo G."/>
        </authorList>
    </citation>
    <scope>NUCLEOTIDE SEQUENCE [LARGE SCALE GENOMIC DNA]</scope>
    <source>
        <strain evidence="3 4">AM16-54</strain>
    </source>
</reference>
<evidence type="ECO:0000313" key="4">
    <source>
        <dbReference type="Proteomes" id="UP000284548"/>
    </source>
</evidence>
<sequence length="391" mass="44132">MKRNIQLKQFSLSLFIFSLLMTLFTGCDGEKDLKIIDGNLPIKTSTLFMVGDATPNGWSIDDPTPFTQKADDPMLFTWEGTLNAGEMKLCLVAGSYDNPFIRPVNDQEIISKSNVSGQTFAMWAGDPDNKWRVTDAGKYRLTFDMRNWTMSTEYLGEKEKPAVEPISLEHLYIIGSATPGDWDWEQATELTKISDYIFVYEGELKTGELKFSGEKDWGASFIHCPSDGVKINKDGVEDEKFEYYAGGNDNKWKVEVQGKYRLTLDLEHWTINSEFLGELQKETHIYMIGDATAGGWAWEKAQDFTQDASNKDVFTWEGQLTEGTFKMSEEKDFNAPFYRPSSANVTVDASGVSASDMVFTASPDDQWKVTEAGTYQITIDINNKTIKVVKK</sequence>
<feature type="domain" description="Outer membrane protein SusF/SusE-like C-terminal" evidence="2">
    <location>
        <begin position="284"/>
        <end position="386"/>
    </location>
</feature>
<feature type="signal peptide" evidence="1">
    <location>
        <begin position="1"/>
        <end position="27"/>
    </location>
</feature>
<proteinExistence type="predicted"/>
<dbReference type="RefSeq" id="WP_118255706.1">
    <property type="nucleotide sequence ID" value="NZ_QRKB01000054.1"/>
</dbReference>
<feature type="domain" description="Outer membrane protein SusF/SusE-like C-terminal" evidence="2">
    <location>
        <begin position="170"/>
        <end position="268"/>
    </location>
</feature>
<feature type="chain" id="PRO_5019312175" evidence="1">
    <location>
        <begin position="28"/>
        <end position="391"/>
    </location>
</feature>
<dbReference type="InterPro" id="IPR032187">
    <property type="entry name" value="SusF/SusE-like_C"/>
</dbReference>
<comment type="caution">
    <text evidence="3">The sequence shown here is derived from an EMBL/GenBank/DDBJ whole genome shotgun (WGS) entry which is preliminary data.</text>
</comment>
<name>A0A414XRL4_9BACT</name>
<dbReference type="GO" id="GO:2001070">
    <property type="term" value="F:starch binding"/>
    <property type="evidence" value="ECO:0007669"/>
    <property type="project" value="InterPro"/>
</dbReference>
<dbReference type="PROSITE" id="PS51257">
    <property type="entry name" value="PROKAR_LIPOPROTEIN"/>
    <property type="match status" value="1"/>
</dbReference>
<dbReference type="AlphaFoldDB" id="A0A414XRL4"/>
<evidence type="ECO:0000256" key="1">
    <source>
        <dbReference type="SAM" id="SignalP"/>
    </source>
</evidence>
<organism evidence="3 4">
    <name type="scientific">Segatella copri</name>
    <dbReference type="NCBI Taxonomy" id="165179"/>
    <lineage>
        <taxon>Bacteria</taxon>
        <taxon>Pseudomonadati</taxon>
        <taxon>Bacteroidota</taxon>
        <taxon>Bacteroidia</taxon>
        <taxon>Bacteroidales</taxon>
        <taxon>Prevotellaceae</taxon>
        <taxon>Segatella</taxon>
    </lineage>
</organism>
<accession>A0A414XRL4</accession>
<evidence type="ECO:0000313" key="3">
    <source>
        <dbReference type="EMBL" id="RHH76527.1"/>
    </source>
</evidence>
<dbReference type="EMBL" id="QRKB01000054">
    <property type="protein sequence ID" value="RHH76527.1"/>
    <property type="molecule type" value="Genomic_DNA"/>
</dbReference>
<keyword evidence="1" id="KW-0732">Signal</keyword>
<protein>
    <submittedName>
        <fullName evidence="3">SusF/SusE family outer membrane protein</fullName>
    </submittedName>
</protein>
<dbReference type="Gene3D" id="2.60.40.3620">
    <property type="match status" value="3"/>
</dbReference>
<dbReference type="Proteomes" id="UP000284548">
    <property type="component" value="Unassembled WGS sequence"/>
</dbReference>
<gene>
    <name evidence="3" type="ORF">DW192_14345</name>
</gene>
<dbReference type="GO" id="GO:0019867">
    <property type="term" value="C:outer membrane"/>
    <property type="evidence" value="ECO:0007669"/>
    <property type="project" value="InterPro"/>
</dbReference>
<evidence type="ECO:0000259" key="2">
    <source>
        <dbReference type="Pfam" id="PF16411"/>
    </source>
</evidence>
<dbReference type="Pfam" id="PF16411">
    <property type="entry name" value="SusF_SusE"/>
    <property type="match status" value="2"/>
</dbReference>